<accession>A0ABQ4ZXB4</accession>
<evidence type="ECO:0000313" key="3">
    <source>
        <dbReference type="EMBL" id="GJS93383.1"/>
    </source>
</evidence>
<feature type="region of interest" description="Disordered" evidence="2">
    <location>
        <begin position="269"/>
        <end position="303"/>
    </location>
</feature>
<keyword evidence="4" id="KW-1185">Reference proteome</keyword>
<proteinExistence type="predicted"/>
<sequence length="463" mass="51602">MEGRGGGEGVEDGVGKGMWGGRGRRAGRKREEVVEEGGEWWGHIKYALTENPPIYKSFIKHFWQTTSASTLEDGEVGITATIDGQLKTLALMGYVSNTDKLTFQKGHFSPQWRFLIHTILHYLSPKKTAWEQFSSNIATAIICLATNRTFKFSKMIFDAMVKNLDSLHKFLMYPRFIQIILNKQKRLLQPHTRHYITPTLTQKLFGNIKSASKGYTRVDIPLFPTMLIQGLILQCEGSTVLVKSHHTPSDEAASTRVDVRLGGAVTTISSLDAGQGSGNINKTPSMPHDSPLPGGHTPGSDEGRMQQKELMDLVTKLSDRVKKLEKIVKSNKARRRAKFIVSDDEEDLEDSSKQGRRIADIDQDSDISLVHHDANIQGRYEDISIAEFNINTAKPVSIAGAAVTTASKGKMVESEKPSKKKDQVKADEELAKRLEEEMQAELEEEARIKRIAQEEAFIAVLIA</sequence>
<feature type="compositionally biased region" description="Polar residues" evidence="2">
    <location>
        <begin position="269"/>
        <end position="284"/>
    </location>
</feature>
<evidence type="ECO:0008006" key="5">
    <source>
        <dbReference type="Google" id="ProtNLM"/>
    </source>
</evidence>
<feature type="region of interest" description="Disordered" evidence="2">
    <location>
        <begin position="1"/>
        <end position="24"/>
    </location>
</feature>
<dbReference type="Proteomes" id="UP001151760">
    <property type="component" value="Unassembled WGS sequence"/>
</dbReference>
<feature type="coiled-coil region" evidence="1">
    <location>
        <begin position="424"/>
        <end position="455"/>
    </location>
</feature>
<dbReference type="EMBL" id="BQNB010011653">
    <property type="protein sequence ID" value="GJS93383.1"/>
    <property type="molecule type" value="Genomic_DNA"/>
</dbReference>
<organism evidence="3 4">
    <name type="scientific">Tanacetum coccineum</name>
    <dbReference type="NCBI Taxonomy" id="301880"/>
    <lineage>
        <taxon>Eukaryota</taxon>
        <taxon>Viridiplantae</taxon>
        <taxon>Streptophyta</taxon>
        <taxon>Embryophyta</taxon>
        <taxon>Tracheophyta</taxon>
        <taxon>Spermatophyta</taxon>
        <taxon>Magnoliopsida</taxon>
        <taxon>eudicotyledons</taxon>
        <taxon>Gunneridae</taxon>
        <taxon>Pentapetalae</taxon>
        <taxon>asterids</taxon>
        <taxon>campanulids</taxon>
        <taxon>Asterales</taxon>
        <taxon>Asteraceae</taxon>
        <taxon>Asteroideae</taxon>
        <taxon>Anthemideae</taxon>
        <taxon>Anthemidinae</taxon>
        <taxon>Tanacetum</taxon>
    </lineage>
</organism>
<evidence type="ECO:0000256" key="1">
    <source>
        <dbReference type="SAM" id="Coils"/>
    </source>
</evidence>
<reference evidence="3" key="1">
    <citation type="journal article" date="2022" name="Int. J. Mol. Sci.">
        <title>Draft Genome of Tanacetum Coccineum: Genomic Comparison of Closely Related Tanacetum-Family Plants.</title>
        <authorList>
            <person name="Yamashiro T."/>
            <person name="Shiraishi A."/>
            <person name="Nakayama K."/>
            <person name="Satake H."/>
        </authorList>
    </citation>
    <scope>NUCLEOTIDE SEQUENCE</scope>
</reference>
<gene>
    <name evidence="3" type="ORF">Tco_0800351</name>
</gene>
<name>A0ABQ4ZXB4_9ASTR</name>
<comment type="caution">
    <text evidence="3">The sequence shown here is derived from an EMBL/GenBank/DDBJ whole genome shotgun (WGS) entry which is preliminary data.</text>
</comment>
<protein>
    <recommendedName>
        <fullName evidence="5">Synaptobrevin, longin-like domain protein</fullName>
    </recommendedName>
</protein>
<keyword evidence="1" id="KW-0175">Coiled coil</keyword>
<evidence type="ECO:0000256" key="2">
    <source>
        <dbReference type="SAM" id="MobiDB-lite"/>
    </source>
</evidence>
<evidence type="ECO:0000313" key="4">
    <source>
        <dbReference type="Proteomes" id="UP001151760"/>
    </source>
</evidence>
<reference evidence="3" key="2">
    <citation type="submission" date="2022-01" db="EMBL/GenBank/DDBJ databases">
        <authorList>
            <person name="Yamashiro T."/>
            <person name="Shiraishi A."/>
            <person name="Satake H."/>
            <person name="Nakayama K."/>
        </authorList>
    </citation>
    <scope>NUCLEOTIDE SEQUENCE</scope>
</reference>